<keyword evidence="5" id="KW-0547">Nucleotide-binding</keyword>
<dbReference type="PANTHER" id="PTHR11933:SF5">
    <property type="entry name" value="MITOCHONDRIAL TRNA-SPECIFIC 2-THIOURIDYLASE 1"/>
    <property type="match status" value="1"/>
</dbReference>
<feature type="domain" description="tRNA-specific 2-thiouridylase MnmA-like C-terminal" evidence="9">
    <location>
        <begin position="277"/>
        <end position="349"/>
    </location>
</feature>
<evidence type="ECO:0000259" key="10">
    <source>
        <dbReference type="Pfam" id="PF20259"/>
    </source>
</evidence>
<feature type="domain" description="tRNA-specific 2-thiouridylase MnmA-like central" evidence="10">
    <location>
        <begin position="206"/>
        <end position="267"/>
    </location>
</feature>
<dbReference type="InterPro" id="IPR046885">
    <property type="entry name" value="MnmA-like_C"/>
</dbReference>
<dbReference type="Pfam" id="PF03054">
    <property type="entry name" value="tRNA_Me_trans"/>
    <property type="match status" value="1"/>
</dbReference>
<organism evidence="11">
    <name type="scientific">marine sediment metagenome</name>
    <dbReference type="NCBI Taxonomy" id="412755"/>
    <lineage>
        <taxon>unclassified sequences</taxon>
        <taxon>metagenomes</taxon>
        <taxon>ecological metagenomes</taxon>
    </lineage>
</organism>
<dbReference type="GO" id="GO:0002143">
    <property type="term" value="P:tRNA wobble position uridine thiolation"/>
    <property type="evidence" value="ECO:0007669"/>
    <property type="project" value="TreeGrafter"/>
</dbReference>
<evidence type="ECO:0000256" key="2">
    <source>
        <dbReference type="ARBA" id="ARBA00022555"/>
    </source>
</evidence>
<evidence type="ECO:0000256" key="4">
    <source>
        <dbReference type="ARBA" id="ARBA00022694"/>
    </source>
</evidence>
<evidence type="ECO:0000259" key="9">
    <source>
        <dbReference type="Pfam" id="PF20258"/>
    </source>
</evidence>
<dbReference type="PANTHER" id="PTHR11933">
    <property type="entry name" value="TRNA 5-METHYLAMINOMETHYL-2-THIOURIDYLATE -METHYLTRANSFERASE"/>
    <property type="match status" value="1"/>
</dbReference>
<dbReference type="GO" id="GO:0000049">
    <property type="term" value="F:tRNA binding"/>
    <property type="evidence" value="ECO:0007669"/>
    <property type="project" value="UniProtKB-KW"/>
</dbReference>
<evidence type="ECO:0000256" key="1">
    <source>
        <dbReference type="ARBA" id="ARBA00022490"/>
    </source>
</evidence>
<dbReference type="Pfam" id="PF20259">
    <property type="entry name" value="tRNA_Me_trans_M"/>
    <property type="match status" value="1"/>
</dbReference>
<evidence type="ECO:0000256" key="3">
    <source>
        <dbReference type="ARBA" id="ARBA00022679"/>
    </source>
</evidence>
<protein>
    <submittedName>
        <fullName evidence="11">Uncharacterized protein</fullName>
    </submittedName>
</protein>
<evidence type="ECO:0000256" key="6">
    <source>
        <dbReference type="ARBA" id="ARBA00022840"/>
    </source>
</evidence>
<dbReference type="FunFam" id="3.40.50.620:FF:000115">
    <property type="entry name" value="tRNA-specific 2-thiouridylase MnmA"/>
    <property type="match status" value="1"/>
</dbReference>
<keyword evidence="7" id="KW-0694">RNA-binding</keyword>
<dbReference type="InterPro" id="IPR004506">
    <property type="entry name" value="MnmA-like"/>
</dbReference>
<keyword evidence="1" id="KW-0963">Cytoplasm</keyword>
<proteinExistence type="inferred from homology"/>
<keyword evidence="2" id="KW-0820">tRNA-binding</keyword>
<dbReference type="CDD" id="cd01998">
    <property type="entry name" value="MnmA_TRMU-like"/>
    <property type="match status" value="1"/>
</dbReference>
<dbReference type="Gene3D" id="3.40.50.620">
    <property type="entry name" value="HUPs"/>
    <property type="match status" value="1"/>
</dbReference>
<dbReference type="EMBL" id="BARV01002710">
    <property type="protein sequence ID" value="GAH95235.1"/>
    <property type="molecule type" value="Genomic_DNA"/>
</dbReference>
<name>X1KNM8_9ZZZZ</name>
<evidence type="ECO:0000256" key="5">
    <source>
        <dbReference type="ARBA" id="ARBA00022741"/>
    </source>
</evidence>
<comment type="caution">
    <text evidence="11">The sequence shown here is derived from an EMBL/GenBank/DDBJ whole genome shotgun (WGS) entry which is preliminary data.</text>
</comment>
<dbReference type="InterPro" id="IPR014729">
    <property type="entry name" value="Rossmann-like_a/b/a_fold"/>
</dbReference>
<dbReference type="Pfam" id="PF20258">
    <property type="entry name" value="tRNA_Me_trans_C"/>
    <property type="match status" value="1"/>
</dbReference>
<dbReference type="NCBIfam" id="TIGR00420">
    <property type="entry name" value="trmU"/>
    <property type="match status" value="1"/>
</dbReference>
<dbReference type="GO" id="GO:0005524">
    <property type="term" value="F:ATP binding"/>
    <property type="evidence" value="ECO:0007669"/>
    <property type="project" value="UniProtKB-KW"/>
</dbReference>
<keyword evidence="4" id="KW-0819">tRNA processing</keyword>
<dbReference type="HAMAP" id="MF_00144">
    <property type="entry name" value="tRNA_thiouridyl_MnmA"/>
    <property type="match status" value="1"/>
</dbReference>
<dbReference type="FunFam" id="2.30.30.280:FF:000001">
    <property type="entry name" value="tRNA-specific 2-thiouridylase MnmA"/>
    <property type="match status" value="1"/>
</dbReference>
<dbReference type="InterPro" id="IPR046884">
    <property type="entry name" value="MnmA-like_central"/>
</dbReference>
<dbReference type="NCBIfam" id="NF001138">
    <property type="entry name" value="PRK00143.1"/>
    <property type="match status" value="1"/>
</dbReference>
<dbReference type="InterPro" id="IPR023382">
    <property type="entry name" value="MnmA-like_central_sf"/>
</dbReference>
<evidence type="ECO:0000256" key="8">
    <source>
        <dbReference type="ARBA" id="ARBA00023157"/>
    </source>
</evidence>
<sequence>MPQKRVAVAMSGGVDSSMAAALLKEADYAVIGVTMQIWPSDKQAFGGCCGLEAVEDAKRVAYKLGIPHYVMNLRDIFAQRVIADFCREYSLGRTPNPCIRCNQYIKFDALMERTRELDADFIATGHYARIEQSPNGYHLLKAVDQTKDQSYFLYTLGQKELQHLLLPIGNLHKVEVRRLAAELGLPTATRRDSQDICFIPDNDYRSFIAKYIPLKSGDIIDTEGKVLGRHKGLALYTVGQHQGLGLASNERLYVLRLDTPSNRLVVGTEDELLGNMLFASKLNWISGEAPREPVNIKAKVRYRSLEVTAKLYLRDGVAEVHFNQPQRAITPGQAVVFYQGDAVLGGGIIEDRVD</sequence>
<evidence type="ECO:0000313" key="11">
    <source>
        <dbReference type="EMBL" id="GAH95235.1"/>
    </source>
</evidence>
<evidence type="ECO:0000256" key="7">
    <source>
        <dbReference type="ARBA" id="ARBA00022884"/>
    </source>
</evidence>
<accession>X1KNM8</accession>
<dbReference type="Gene3D" id="2.30.30.280">
    <property type="entry name" value="Adenine nucleotide alpha hydrolases-like domains"/>
    <property type="match status" value="1"/>
</dbReference>
<dbReference type="SUPFAM" id="SSF52402">
    <property type="entry name" value="Adenine nucleotide alpha hydrolases-like"/>
    <property type="match status" value="1"/>
</dbReference>
<dbReference type="Gene3D" id="2.40.30.10">
    <property type="entry name" value="Translation factors"/>
    <property type="match status" value="1"/>
</dbReference>
<gene>
    <name evidence="11" type="ORF">S06H3_06847</name>
</gene>
<reference evidence="11" key="1">
    <citation type="journal article" date="2014" name="Front. Microbiol.">
        <title>High frequency of phylogenetically diverse reductive dehalogenase-homologous genes in deep subseafloor sedimentary metagenomes.</title>
        <authorList>
            <person name="Kawai M."/>
            <person name="Futagami T."/>
            <person name="Toyoda A."/>
            <person name="Takaki Y."/>
            <person name="Nishi S."/>
            <person name="Hori S."/>
            <person name="Arai W."/>
            <person name="Tsubouchi T."/>
            <person name="Morono Y."/>
            <person name="Uchiyama I."/>
            <person name="Ito T."/>
            <person name="Fujiyama A."/>
            <person name="Inagaki F."/>
            <person name="Takami H."/>
        </authorList>
    </citation>
    <scope>NUCLEOTIDE SEQUENCE</scope>
    <source>
        <strain evidence="11">Expedition CK06-06</strain>
    </source>
</reference>
<dbReference type="FunFam" id="2.40.30.10:FF:000023">
    <property type="entry name" value="tRNA-specific 2-thiouridylase MnmA"/>
    <property type="match status" value="1"/>
</dbReference>
<keyword evidence="8" id="KW-1015">Disulfide bond</keyword>
<dbReference type="GO" id="GO:0016783">
    <property type="term" value="F:sulfurtransferase activity"/>
    <property type="evidence" value="ECO:0007669"/>
    <property type="project" value="InterPro"/>
</dbReference>
<keyword evidence="6" id="KW-0067">ATP-binding</keyword>
<dbReference type="AlphaFoldDB" id="X1KNM8"/>
<keyword evidence="3" id="KW-0808">Transferase</keyword>